<dbReference type="GO" id="GO:0008270">
    <property type="term" value="F:zinc ion binding"/>
    <property type="evidence" value="ECO:0007669"/>
    <property type="project" value="UniProtKB-UniRule"/>
</dbReference>
<feature type="binding site" evidence="4">
    <location>
        <position position="41"/>
    </location>
    <ligand>
        <name>Zn(2+)</name>
        <dbReference type="ChEBI" id="CHEBI:29105"/>
    </ligand>
</feature>
<feature type="binding site" evidence="4">
    <location>
        <position position="56"/>
    </location>
    <ligand>
        <name>Zn(2+)</name>
        <dbReference type="ChEBI" id="CHEBI:29105"/>
    </ligand>
</feature>
<dbReference type="EMBL" id="CP087714">
    <property type="protein sequence ID" value="XAT62845.1"/>
    <property type="molecule type" value="Genomic_DNA"/>
</dbReference>
<comment type="function">
    <text evidence="4">Binds to the 23S rRNA.</text>
</comment>
<dbReference type="InterPro" id="IPR011332">
    <property type="entry name" value="Ribosomal_zn-bd"/>
</dbReference>
<dbReference type="STRING" id="565033.GACE_0030"/>
<comment type="similarity">
    <text evidence="4">Belongs to the eukaryotic ribosomal protein eL43 family. Putative zinc-binding subfamily.</text>
</comment>
<dbReference type="GeneID" id="90449259"/>
<proteinExistence type="inferred from homology"/>
<dbReference type="NCBIfam" id="TIGR00280">
    <property type="entry name" value="eL43_euk_arch"/>
    <property type="match status" value="1"/>
</dbReference>
<dbReference type="GO" id="GO:0003735">
    <property type="term" value="F:structural constituent of ribosome"/>
    <property type="evidence" value="ECO:0007669"/>
    <property type="project" value="InterPro"/>
</dbReference>
<keyword evidence="4" id="KW-0862">Zinc</keyword>
<dbReference type="HOGENOM" id="CLU_141199_1_0_2"/>
<dbReference type="AlphaFoldDB" id="A0A0A7GB64"/>
<sequence length="88" mass="9902">MARTKKVKMAGRYGPRYGLRVRRTLIEIETAQRKKYVCKKCGKKAVKRVGTAIWECRSCGYKFAGGAYIPTSPSMKLVEQALSKGRSL</sequence>
<evidence type="ECO:0000256" key="3">
    <source>
        <dbReference type="ARBA" id="ARBA00023274"/>
    </source>
</evidence>
<protein>
    <recommendedName>
        <fullName evidence="4">Large ribosomal subunit protein eL43</fullName>
    </recommendedName>
</protein>
<dbReference type="Pfam" id="PF01780">
    <property type="entry name" value="Ribosomal_L37ae"/>
    <property type="match status" value="1"/>
</dbReference>
<keyword evidence="8" id="KW-1185">Reference proteome</keyword>
<dbReference type="SUPFAM" id="SSF57829">
    <property type="entry name" value="Zn-binding ribosomal proteins"/>
    <property type="match status" value="1"/>
</dbReference>
<evidence type="ECO:0000256" key="4">
    <source>
        <dbReference type="HAMAP-Rule" id="MF_00327"/>
    </source>
</evidence>
<feature type="binding site" evidence="4">
    <location>
        <position position="59"/>
    </location>
    <ligand>
        <name>Zn(2+)</name>
        <dbReference type="ChEBI" id="CHEBI:29105"/>
    </ligand>
</feature>
<evidence type="ECO:0000256" key="1">
    <source>
        <dbReference type="ARBA" id="ARBA00022884"/>
    </source>
</evidence>
<name>A0A0A7GB64_GEOAI</name>
<keyword evidence="2 4" id="KW-0689">Ribosomal protein</keyword>
<comment type="cofactor">
    <cofactor evidence="4">
        <name>Zn(2+)</name>
        <dbReference type="ChEBI" id="CHEBI:29105"/>
    </cofactor>
    <text evidence="4">Binds 1 zinc ion per subunit.</text>
</comment>
<dbReference type="EMBL" id="CP009552">
    <property type="protein sequence ID" value="AIY89093.1"/>
    <property type="molecule type" value="Genomic_DNA"/>
</dbReference>
<keyword evidence="4" id="KW-0479">Metal-binding</keyword>
<dbReference type="HAMAP" id="MF_00327">
    <property type="entry name" value="Ribosomal_eL43"/>
    <property type="match status" value="1"/>
</dbReference>
<reference evidence="6 8" key="2">
    <citation type="submission" date="2021-11" db="EMBL/GenBank/DDBJ databases">
        <title>Whole genome of Geoglobus acetivorans.</title>
        <authorList>
            <person name="Liu D."/>
        </authorList>
    </citation>
    <scope>NUCLEOTIDE SEQUENCE [LARGE SCALE GENOMIC DNA]</scope>
    <source>
        <strain evidence="6 8">SBH6</strain>
    </source>
</reference>
<keyword evidence="4" id="KW-0699">rRNA-binding</keyword>
<dbReference type="PANTHER" id="PTHR48129:SF1">
    <property type="entry name" value="LARGE RIBOSOMAL SUBUNIT PROTEIN EL43"/>
    <property type="match status" value="1"/>
</dbReference>
<dbReference type="InterPro" id="IPR002674">
    <property type="entry name" value="Ribosomal_eL43"/>
</dbReference>
<dbReference type="InterPro" id="IPR011331">
    <property type="entry name" value="Ribosomal_eL37/eL43"/>
</dbReference>
<dbReference type="GO" id="GO:0070180">
    <property type="term" value="F:large ribosomal subunit rRNA binding"/>
    <property type="evidence" value="ECO:0007669"/>
    <property type="project" value="UniProtKB-UniRule"/>
</dbReference>
<evidence type="ECO:0000313" key="6">
    <source>
        <dbReference type="EMBL" id="XAT62845.1"/>
    </source>
</evidence>
<keyword evidence="3 4" id="KW-0687">Ribonucleoprotein</keyword>
<organism evidence="5 7">
    <name type="scientific">Geoglobus acetivorans</name>
    <dbReference type="NCBI Taxonomy" id="565033"/>
    <lineage>
        <taxon>Archaea</taxon>
        <taxon>Methanobacteriati</taxon>
        <taxon>Methanobacteriota</taxon>
        <taxon>Archaeoglobi</taxon>
        <taxon>Archaeoglobales</taxon>
        <taxon>Archaeoglobaceae</taxon>
        <taxon>Geoglobus</taxon>
    </lineage>
</organism>
<gene>
    <name evidence="4" type="primary">rpl37ae</name>
    <name evidence="6" type="synonym">rpl37A</name>
    <name evidence="5" type="ORF">GACE_0030</name>
    <name evidence="6" type="ORF">LPQ35_06190</name>
</gene>
<accession>A0A0A7GB64</accession>
<dbReference type="NCBIfam" id="NF003058">
    <property type="entry name" value="PRK03976.1"/>
    <property type="match status" value="1"/>
</dbReference>
<dbReference type="Proteomes" id="UP001492541">
    <property type="component" value="Chromosome"/>
</dbReference>
<dbReference type="GO" id="GO:0005840">
    <property type="term" value="C:ribosome"/>
    <property type="evidence" value="ECO:0007669"/>
    <property type="project" value="UniProtKB-KW"/>
</dbReference>
<comment type="subunit">
    <text evidence="4">Part of the 50S ribosomal subunit.</text>
</comment>
<keyword evidence="1 4" id="KW-0694">RNA-binding</keyword>
<dbReference type="Gene3D" id="2.20.25.30">
    <property type="match status" value="1"/>
</dbReference>
<dbReference type="GO" id="GO:1990904">
    <property type="term" value="C:ribonucleoprotein complex"/>
    <property type="evidence" value="ECO:0007669"/>
    <property type="project" value="UniProtKB-KW"/>
</dbReference>
<feature type="binding site" evidence="4">
    <location>
        <position position="38"/>
    </location>
    <ligand>
        <name>Zn(2+)</name>
        <dbReference type="ChEBI" id="CHEBI:29105"/>
    </ligand>
</feature>
<dbReference type="RefSeq" id="WP_048090168.1">
    <property type="nucleotide sequence ID" value="NZ_CP009552.1"/>
</dbReference>
<evidence type="ECO:0000313" key="8">
    <source>
        <dbReference type="Proteomes" id="UP001492541"/>
    </source>
</evidence>
<evidence type="ECO:0000256" key="2">
    <source>
        <dbReference type="ARBA" id="ARBA00022980"/>
    </source>
</evidence>
<feature type="zinc finger region" description="C4-type" evidence="4">
    <location>
        <begin position="38"/>
        <end position="59"/>
    </location>
</feature>
<keyword evidence="4" id="KW-0863">Zinc-finger</keyword>
<evidence type="ECO:0000313" key="5">
    <source>
        <dbReference type="EMBL" id="AIY89093.1"/>
    </source>
</evidence>
<dbReference type="InterPro" id="IPR050522">
    <property type="entry name" value="Ribosomal_protein_eL43"/>
</dbReference>
<dbReference type="eggNOG" id="arCOG04208">
    <property type="taxonomic scope" value="Archaea"/>
</dbReference>
<reference evidence="5 7" key="1">
    <citation type="journal article" date="2015" name="Appl. Environ. Microbiol.">
        <title>The Geoglobus acetivorans genome: Fe(III) reduction, acetate utilization, autotrophic growth, and degradation of aromatic compounds in a hyperthermophilic archaeon.</title>
        <authorList>
            <person name="Mardanov A.V."/>
            <person name="Slododkina G.B."/>
            <person name="Slobodkin A.I."/>
            <person name="Beletsky A.V."/>
            <person name="Gavrilov S.N."/>
            <person name="Kublanov I.V."/>
            <person name="Bonch-Osmolovskaya E.A."/>
            <person name="Skryabin K.G."/>
            <person name="Ravin N.V."/>
        </authorList>
    </citation>
    <scope>NUCLEOTIDE SEQUENCE [LARGE SCALE GENOMIC DNA]</scope>
    <source>
        <strain evidence="5 7">SBH6</strain>
    </source>
</reference>
<dbReference type="KEGG" id="gac:GACE_0030"/>
<dbReference type="Proteomes" id="UP000030624">
    <property type="component" value="Chromosome"/>
</dbReference>
<dbReference type="PANTHER" id="PTHR48129">
    <property type="entry name" value="60S RIBOSOMAL PROTEIN L37A"/>
    <property type="match status" value="1"/>
</dbReference>
<evidence type="ECO:0000313" key="7">
    <source>
        <dbReference type="Proteomes" id="UP000030624"/>
    </source>
</evidence>
<dbReference type="GO" id="GO:0006412">
    <property type="term" value="P:translation"/>
    <property type="evidence" value="ECO:0007669"/>
    <property type="project" value="UniProtKB-UniRule"/>
</dbReference>